<keyword evidence="5" id="KW-0802">TPR repeat</keyword>
<dbReference type="OrthoDB" id="433738at2759"/>
<dbReference type="EMBL" id="CAJNIZ010044605">
    <property type="protein sequence ID" value="CAE7695074.1"/>
    <property type="molecule type" value="Genomic_DNA"/>
</dbReference>
<feature type="repeat" description="TPR" evidence="5">
    <location>
        <begin position="106"/>
        <end position="139"/>
    </location>
</feature>
<dbReference type="PANTHER" id="PTHR46512">
    <property type="entry name" value="PEPTIDYLPROLYL ISOMERASE"/>
    <property type="match status" value="1"/>
</dbReference>
<evidence type="ECO:0000256" key="1">
    <source>
        <dbReference type="ARBA" id="ARBA00000971"/>
    </source>
</evidence>
<dbReference type="Proteomes" id="UP000649617">
    <property type="component" value="Unassembled WGS sequence"/>
</dbReference>
<sequence length="169" mass="18529">MTGLERSAFAARCKDIGNRGFKASDWGYAVLAYQEGIRYLEYLPHDSEMQPLRFDHGGAQLNHLDKDMSLAVTLFSNLAAAFLKLQEPHEALKYAEKALRFDAAHAKALYRRGQALLALGEYSEALVAAEELLRKEPGNPDAASLKSAAALGAKVATQKEKALFSKMLS</sequence>
<proteinExistence type="predicted"/>
<evidence type="ECO:0000313" key="6">
    <source>
        <dbReference type="EMBL" id="CAE7695074.1"/>
    </source>
</evidence>
<accession>A0A812WQ28</accession>
<keyword evidence="4" id="KW-0413">Isomerase</keyword>
<dbReference type="PANTHER" id="PTHR46512:SF9">
    <property type="entry name" value="PEPTIDYLPROLYL ISOMERASE"/>
    <property type="match status" value="1"/>
</dbReference>
<evidence type="ECO:0000256" key="5">
    <source>
        <dbReference type="PROSITE-ProRule" id="PRU00339"/>
    </source>
</evidence>
<dbReference type="Pfam" id="PF14559">
    <property type="entry name" value="TPR_19"/>
    <property type="match status" value="1"/>
</dbReference>
<comment type="catalytic activity">
    <reaction evidence="1">
        <text>[protein]-peptidylproline (omega=180) = [protein]-peptidylproline (omega=0)</text>
        <dbReference type="Rhea" id="RHEA:16237"/>
        <dbReference type="Rhea" id="RHEA-COMP:10747"/>
        <dbReference type="Rhea" id="RHEA-COMP:10748"/>
        <dbReference type="ChEBI" id="CHEBI:83833"/>
        <dbReference type="ChEBI" id="CHEBI:83834"/>
        <dbReference type="EC" id="5.2.1.8"/>
    </reaction>
</comment>
<keyword evidence="7" id="KW-1185">Reference proteome</keyword>
<dbReference type="SMART" id="SM00028">
    <property type="entry name" value="TPR"/>
    <property type="match status" value="2"/>
</dbReference>
<evidence type="ECO:0000256" key="4">
    <source>
        <dbReference type="ARBA" id="ARBA00023235"/>
    </source>
</evidence>
<dbReference type="PROSITE" id="PS50005">
    <property type="entry name" value="TPR"/>
    <property type="match status" value="1"/>
</dbReference>
<organism evidence="6 7">
    <name type="scientific">Symbiodinium pilosum</name>
    <name type="common">Dinoflagellate</name>
    <dbReference type="NCBI Taxonomy" id="2952"/>
    <lineage>
        <taxon>Eukaryota</taxon>
        <taxon>Sar</taxon>
        <taxon>Alveolata</taxon>
        <taxon>Dinophyceae</taxon>
        <taxon>Suessiales</taxon>
        <taxon>Symbiodiniaceae</taxon>
        <taxon>Symbiodinium</taxon>
    </lineage>
</organism>
<protein>
    <recommendedName>
        <fullName evidence="2">peptidylprolyl isomerase</fullName>
        <ecNumber evidence="2">5.2.1.8</ecNumber>
    </recommendedName>
</protein>
<evidence type="ECO:0000313" key="7">
    <source>
        <dbReference type="Proteomes" id="UP000649617"/>
    </source>
</evidence>
<dbReference type="AlphaFoldDB" id="A0A812WQ28"/>
<name>A0A812WQ28_SYMPI</name>
<dbReference type="SUPFAM" id="SSF48452">
    <property type="entry name" value="TPR-like"/>
    <property type="match status" value="1"/>
</dbReference>
<evidence type="ECO:0000256" key="2">
    <source>
        <dbReference type="ARBA" id="ARBA00013194"/>
    </source>
</evidence>
<comment type="caution">
    <text evidence="6">The sequence shown here is derived from an EMBL/GenBank/DDBJ whole genome shotgun (WGS) entry which is preliminary data.</text>
</comment>
<dbReference type="InterPro" id="IPR011990">
    <property type="entry name" value="TPR-like_helical_dom_sf"/>
</dbReference>
<dbReference type="EC" id="5.2.1.8" evidence="2"/>
<keyword evidence="3" id="KW-0697">Rotamase</keyword>
<dbReference type="InterPro" id="IPR050754">
    <property type="entry name" value="FKBP4/5/8-like"/>
</dbReference>
<dbReference type="GO" id="GO:0003755">
    <property type="term" value="F:peptidyl-prolyl cis-trans isomerase activity"/>
    <property type="evidence" value="ECO:0007669"/>
    <property type="project" value="UniProtKB-EC"/>
</dbReference>
<gene>
    <name evidence="6" type="primary">cyp41</name>
    <name evidence="6" type="ORF">SPIL2461_LOCUS19490</name>
</gene>
<dbReference type="InterPro" id="IPR019734">
    <property type="entry name" value="TPR_rpt"/>
</dbReference>
<dbReference type="Gene3D" id="1.25.40.10">
    <property type="entry name" value="Tetratricopeptide repeat domain"/>
    <property type="match status" value="1"/>
</dbReference>
<evidence type="ECO:0000256" key="3">
    <source>
        <dbReference type="ARBA" id="ARBA00023110"/>
    </source>
</evidence>
<reference evidence="6" key="1">
    <citation type="submission" date="2021-02" db="EMBL/GenBank/DDBJ databases">
        <authorList>
            <person name="Dougan E. K."/>
            <person name="Rhodes N."/>
            <person name="Thang M."/>
            <person name="Chan C."/>
        </authorList>
    </citation>
    <scope>NUCLEOTIDE SEQUENCE</scope>
</reference>